<evidence type="ECO:0000256" key="5">
    <source>
        <dbReference type="ARBA" id="ARBA00023136"/>
    </source>
</evidence>
<dbReference type="EMBL" id="REFR01000010">
    <property type="protein sequence ID" value="RMB08407.1"/>
    <property type="molecule type" value="Genomic_DNA"/>
</dbReference>
<feature type="transmembrane region" description="Helical" evidence="7">
    <location>
        <begin position="313"/>
        <end position="339"/>
    </location>
</feature>
<dbReference type="GO" id="GO:0005886">
    <property type="term" value="C:plasma membrane"/>
    <property type="evidence" value="ECO:0007669"/>
    <property type="project" value="UniProtKB-SubCell"/>
</dbReference>
<accession>A0A3M0CI23</accession>
<feature type="transmembrane region" description="Helical" evidence="7">
    <location>
        <begin position="246"/>
        <end position="268"/>
    </location>
</feature>
<comment type="caution">
    <text evidence="8">The sequence shown here is derived from an EMBL/GenBank/DDBJ whole genome shotgun (WGS) entry which is preliminary data.</text>
</comment>
<evidence type="ECO:0000313" key="9">
    <source>
        <dbReference type="Proteomes" id="UP000271227"/>
    </source>
</evidence>
<evidence type="ECO:0000256" key="7">
    <source>
        <dbReference type="SAM" id="Phobius"/>
    </source>
</evidence>
<organism evidence="8 9">
    <name type="scientific">Eilatimonas milleporae</name>
    <dbReference type="NCBI Taxonomy" id="911205"/>
    <lineage>
        <taxon>Bacteria</taxon>
        <taxon>Pseudomonadati</taxon>
        <taxon>Pseudomonadota</taxon>
        <taxon>Alphaproteobacteria</taxon>
        <taxon>Kordiimonadales</taxon>
        <taxon>Kordiimonadaceae</taxon>
        <taxon>Eilatimonas</taxon>
    </lineage>
</organism>
<evidence type="ECO:0000256" key="6">
    <source>
        <dbReference type="SAM" id="MobiDB-lite"/>
    </source>
</evidence>
<evidence type="ECO:0000256" key="1">
    <source>
        <dbReference type="ARBA" id="ARBA00004651"/>
    </source>
</evidence>
<comment type="subcellular location">
    <subcellularLocation>
        <location evidence="1">Cell membrane</location>
        <topology evidence="1">Multi-pass membrane protein</topology>
    </subcellularLocation>
</comment>
<protein>
    <submittedName>
        <fullName evidence="8">Membrane protein</fullName>
    </submittedName>
</protein>
<dbReference type="AlphaFoldDB" id="A0A3M0CI23"/>
<dbReference type="RefSeq" id="WP_121937777.1">
    <property type="nucleotide sequence ID" value="NZ_REFR01000010.1"/>
</dbReference>
<dbReference type="PANTHER" id="PTHR30213">
    <property type="entry name" value="INNER MEMBRANE PROTEIN YHJD"/>
    <property type="match status" value="1"/>
</dbReference>
<dbReference type="Pfam" id="PF03631">
    <property type="entry name" value="Virul_fac_BrkB"/>
    <property type="match status" value="1"/>
</dbReference>
<keyword evidence="3 7" id="KW-0812">Transmembrane</keyword>
<dbReference type="OrthoDB" id="9781030at2"/>
<evidence type="ECO:0000256" key="2">
    <source>
        <dbReference type="ARBA" id="ARBA00022475"/>
    </source>
</evidence>
<reference evidence="8 9" key="1">
    <citation type="submission" date="2018-10" db="EMBL/GenBank/DDBJ databases">
        <title>Genomic Encyclopedia of Archaeal and Bacterial Type Strains, Phase II (KMG-II): from individual species to whole genera.</title>
        <authorList>
            <person name="Goeker M."/>
        </authorList>
    </citation>
    <scope>NUCLEOTIDE SEQUENCE [LARGE SCALE GENOMIC DNA]</scope>
    <source>
        <strain evidence="8 9">DSM 25217</strain>
    </source>
</reference>
<evidence type="ECO:0000313" key="8">
    <source>
        <dbReference type="EMBL" id="RMB08407.1"/>
    </source>
</evidence>
<feature type="transmembrane region" description="Helical" evidence="7">
    <location>
        <begin position="163"/>
        <end position="186"/>
    </location>
</feature>
<name>A0A3M0CI23_9PROT</name>
<proteinExistence type="predicted"/>
<feature type="compositionally biased region" description="Basic and acidic residues" evidence="6">
    <location>
        <begin position="1"/>
        <end position="12"/>
    </location>
</feature>
<keyword evidence="4 7" id="KW-1133">Transmembrane helix</keyword>
<sequence>MTGTTEPKRDEQVPPAPAQASPAVPAMEADDKAGDKTGDKADNKTGNKTGGDVGGETVVMPPRSVQPPWTVRQRRAFAQAWALFWRHDGLSAAGNLAFLAMLSLFPFLIFFVSVSGFLGQTERGLAAVAFFLSVLPPEVTNVLEGPINGIIRNTGAELLTGSVLFALWTATSGLEAARGIVIRLFGRRFAPAMWRRRLESFGVVIGASILLIAAMTMLVIAPALERAVLALFPEIITGGLTLLFDLIRLAVSPALLLAALYGIYLALIPRRAGAAVRLPGTLLALLVFLGTARGMSVYLTYAGSYDVTYGSLAGVVVAQLFCFLVSLGFIFGAALNAAYSRPLKA</sequence>
<feature type="transmembrane region" description="Helical" evidence="7">
    <location>
        <begin position="198"/>
        <end position="224"/>
    </location>
</feature>
<feature type="transmembrane region" description="Helical" evidence="7">
    <location>
        <begin position="96"/>
        <end position="118"/>
    </location>
</feature>
<dbReference type="InterPro" id="IPR017039">
    <property type="entry name" value="Virul_fac_BrkB"/>
</dbReference>
<dbReference type="InParanoid" id="A0A3M0CI23"/>
<feature type="region of interest" description="Disordered" evidence="6">
    <location>
        <begin position="1"/>
        <end position="64"/>
    </location>
</feature>
<evidence type="ECO:0000256" key="3">
    <source>
        <dbReference type="ARBA" id="ARBA00022692"/>
    </source>
</evidence>
<dbReference type="Proteomes" id="UP000271227">
    <property type="component" value="Unassembled WGS sequence"/>
</dbReference>
<dbReference type="PANTHER" id="PTHR30213:SF0">
    <property type="entry name" value="UPF0761 MEMBRANE PROTEIN YIHY"/>
    <property type="match status" value="1"/>
</dbReference>
<gene>
    <name evidence="8" type="ORF">BXY39_1040</name>
</gene>
<evidence type="ECO:0000256" key="4">
    <source>
        <dbReference type="ARBA" id="ARBA00022989"/>
    </source>
</evidence>
<keyword evidence="2" id="KW-1003">Cell membrane</keyword>
<keyword evidence="9" id="KW-1185">Reference proteome</keyword>
<feature type="compositionally biased region" description="Basic and acidic residues" evidence="6">
    <location>
        <begin position="29"/>
        <end position="45"/>
    </location>
</feature>
<keyword evidence="5 7" id="KW-0472">Membrane</keyword>
<feature type="transmembrane region" description="Helical" evidence="7">
    <location>
        <begin position="280"/>
        <end position="301"/>
    </location>
</feature>